<dbReference type="PANTHER" id="PTHR44757:SF2">
    <property type="entry name" value="BIOFILM ARCHITECTURE MAINTENANCE PROTEIN MBAA"/>
    <property type="match status" value="1"/>
</dbReference>
<dbReference type="PROSITE" id="PS50112">
    <property type="entry name" value="PAS"/>
    <property type="match status" value="1"/>
</dbReference>
<dbReference type="InterPro" id="IPR000700">
    <property type="entry name" value="PAS-assoc_C"/>
</dbReference>
<dbReference type="SMART" id="SM00052">
    <property type="entry name" value="EAL"/>
    <property type="match status" value="1"/>
</dbReference>
<dbReference type="PROSITE" id="PS50887">
    <property type="entry name" value="GGDEF"/>
    <property type="match status" value="1"/>
</dbReference>
<reference evidence="7" key="1">
    <citation type="journal article" date="2015" name="Nature">
        <title>Complex archaea that bridge the gap between prokaryotes and eukaryotes.</title>
        <authorList>
            <person name="Spang A."/>
            <person name="Saw J.H."/>
            <person name="Jorgensen S.L."/>
            <person name="Zaremba-Niedzwiedzka K."/>
            <person name="Martijn J."/>
            <person name="Lind A.E."/>
            <person name="van Eijk R."/>
            <person name="Schleper C."/>
            <person name="Guy L."/>
            <person name="Ettema T.J."/>
        </authorList>
    </citation>
    <scope>NUCLEOTIDE SEQUENCE</scope>
</reference>
<dbReference type="GO" id="GO:0007165">
    <property type="term" value="P:signal transduction"/>
    <property type="evidence" value="ECO:0007669"/>
    <property type="project" value="InterPro"/>
</dbReference>
<evidence type="ECO:0000256" key="1">
    <source>
        <dbReference type="SAM" id="Phobius"/>
    </source>
</evidence>
<dbReference type="GO" id="GO:0016020">
    <property type="term" value="C:membrane"/>
    <property type="evidence" value="ECO:0007669"/>
    <property type="project" value="InterPro"/>
</dbReference>
<feature type="transmembrane region" description="Helical" evidence="1">
    <location>
        <begin position="7"/>
        <end position="27"/>
    </location>
</feature>
<dbReference type="InterPro" id="IPR000014">
    <property type="entry name" value="PAS"/>
</dbReference>
<dbReference type="NCBIfam" id="TIGR00254">
    <property type="entry name" value="GGDEF"/>
    <property type="match status" value="1"/>
</dbReference>
<comment type="caution">
    <text evidence="7">The sequence shown here is derived from an EMBL/GenBank/DDBJ whole genome shotgun (WGS) entry which is preliminary data.</text>
</comment>
<dbReference type="InterPro" id="IPR029787">
    <property type="entry name" value="Nucleotide_cyclase"/>
</dbReference>
<dbReference type="SUPFAM" id="SSF158472">
    <property type="entry name" value="HAMP domain-like"/>
    <property type="match status" value="1"/>
</dbReference>
<dbReference type="InterPro" id="IPR000160">
    <property type="entry name" value="GGDEF_dom"/>
</dbReference>
<evidence type="ECO:0008006" key="8">
    <source>
        <dbReference type="Google" id="ProtNLM"/>
    </source>
</evidence>
<keyword evidence="1" id="KW-0812">Transmembrane</keyword>
<feature type="domain" description="PAC" evidence="3">
    <location>
        <begin position="793"/>
        <end position="845"/>
    </location>
</feature>
<dbReference type="FunFam" id="3.30.70.270:FF:000001">
    <property type="entry name" value="Diguanylate cyclase domain protein"/>
    <property type="match status" value="1"/>
</dbReference>
<protein>
    <recommendedName>
        <fullName evidence="8">Diguanylate cyclase/phosphodiesterase with PAS/PAC sensor(S)</fullName>
    </recommendedName>
</protein>
<dbReference type="CDD" id="cd01948">
    <property type="entry name" value="EAL"/>
    <property type="match status" value="1"/>
</dbReference>
<evidence type="ECO:0000259" key="2">
    <source>
        <dbReference type="PROSITE" id="PS50112"/>
    </source>
</evidence>
<organism evidence="7">
    <name type="scientific">marine sediment metagenome</name>
    <dbReference type="NCBI Taxonomy" id="412755"/>
    <lineage>
        <taxon>unclassified sequences</taxon>
        <taxon>metagenomes</taxon>
        <taxon>ecological metagenomes</taxon>
    </lineage>
</organism>
<dbReference type="PROSITE" id="PS50113">
    <property type="entry name" value="PAC"/>
    <property type="match status" value="1"/>
</dbReference>
<proteinExistence type="predicted"/>
<sequence length="1283" mass="146298">MNISRKMSLIVVASVILVTLPSLWFYYQNAKGVLLQDELEELKAETQKTINQDELLLQLAEPSLSALSRLLNRQLDSPSINEADSEILFDHKMMQFDDGAWRNRKQHFDGRLQTGLFLPADSHLTPQAKQFYLSALDVFDMFGASTTINPIFDNVWMLGHDRSELIFNLTYPDFIYLMPANTDYTKTPWMTLASTEQNPDRALKWTPALFDPVTRSWIISAVYPLDIEGKWRGTLGVDININQMIKLLYLYDPEHLNQQHFLLTAEDDFVLAGQWQHELQQNPETFKLGLKEQNLQFLIDNPLSAKAELYAPVVIEGKEYQVIASSIAPMMWRYYRLVPTHEILKSLENTVLKTSLLILFTVILLAVLIHLAVKKIIVRPLTLMSERANAYANDRLLPAFDIKNNDEISDLNHALQSMYDDLSLEKKQLLDSEQRYRRVVTQIQEVIVQIDGMGAWQFLSPVWTGLTGYELSKSINKPVNDFIHPAERHLVERTLVDLANNTVKNWLGEVRLLTAHHGFLWVNISLQQTKDVKNPSETFIVGTIENIHNKRLERAVNDALRAAEKKVLSSDFQLNALLQFVCEKMMDILGVALFWIKIIQGGKTKVFYAGSGSPFLFDVQGAWPGLADIDDYFQSSSIEHNLIRLNNADNQPESWHQRLENDGLCDGVLLPFNFADTTTGVIGVHSIYRDKCGEAFQKTVLLFTEGLRVLCKLTEDQYLMRLHRVAVENTANSIMIINVDRDIEWVNDAFIRLTLFQADEVIGLTPSVLKGDINGNESYTKEIWQTLSTGNIWQGEQENYRKDGKNIDVYQTITPLLNEQGDITHFVAVIEDITERKENEKRIAFMATHDELTKLPNRNLLHDRIEQAISHAIRNNNKMAVLFIDIDHFKFINDSLGHQIGDELLKVLAKRFIDTLRKSDTVARFGGDEFVVILPEIVALESINGIVSKLLQAVQRPYHIAEHELIVTGSLGISIYPDDSENADDLIQHADSAMYLAKQQGRNNSQFYTAEINEKITRRLTLEKALRQALELDQFIVYYQPKIDLVSYKMTGLEALVRWQHPKLGLISPIEFIPLAEETGIILALGDWVMLTACRQMHAWEQQYPDLVNMSINVSARQFWQPDFSSRVALILAESQVTAEKIELELTESMVMNDVESVIETMNALKMLDISLSLDDFGTGYSSLSYLQRFPVDVLKMDRCFVTVLQNENADSAMVRSILALAENFNLSVVAEGIENVQQQRTLTDLGCHYGQGYLYSRPVDAAGIEALLNLDKVNVQYFNRDL</sequence>
<feature type="domain" description="GGDEF" evidence="6">
    <location>
        <begin position="877"/>
        <end position="1010"/>
    </location>
</feature>
<dbReference type="InterPro" id="IPR003660">
    <property type="entry name" value="HAMP_dom"/>
</dbReference>
<dbReference type="SMART" id="SM00091">
    <property type="entry name" value="PAS"/>
    <property type="match status" value="2"/>
</dbReference>
<dbReference type="SUPFAM" id="SSF55073">
    <property type="entry name" value="Nucleotide cyclase"/>
    <property type="match status" value="1"/>
</dbReference>
<dbReference type="Gene3D" id="3.20.20.450">
    <property type="entry name" value="EAL domain"/>
    <property type="match status" value="1"/>
</dbReference>
<dbReference type="InterPro" id="IPR043128">
    <property type="entry name" value="Rev_trsase/Diguanyl_cyclase"/>
</dbReference>
<dbReference type="PROSITE" id="PS50883">
    <property type="entry name" value="EAL"/>
    <property type="match status" value="1"/>
</dbReference>
<dbReference type="CDD" id="cd01949">
    <property type="entry name" value="GGDEF"/>
    <property type="match status" value="1"/>
</dbReference>
<dbReference type="SMART" id="SM00086">
    <property type="entry name" value="PAC"/>
    <property type="match status" value="2"/>
</dbReference>
<evidence type="ECO:0000259" key="3">
    <source>
        <dbReference type="PROSITE" id="PS50113"/>
    </source>
</evidence>
<evidence type="ECO:0000259" key="6">
    <source>
        <dbReference type="PROSITE" id="PS50887"/>
    </source>
</evidence>
<dbReference type="Pfam" id="PF00563">
    <property type="entry name" value="EAL"/>
    <property type="match status" value="1"/>
</dbReference>
<gene>
    <name evidence="7" type="ORF">LCGC14_0788160</name>
</gene>
<dbReference type="Pfam" id="PF08447">
    <property type="entry name" value="PAS_3"/>
    <property type="match status" value="1"/>
</dbReference>
<dbReference type="CDD" id="cd00130">
    <property type="entry name" value="PAS"/>
    <property type="match status" value="2"/>
</dbReference>
<dbReference type="InterPro" id="IPR001610">
    <property type="entry name" value="PAC"/>
</dbReference>
<dbReference type="InterPro" id="IPR001633">
    <property type="entry name" value="EAL_dom"/>
</dbReference>
<dbReference type="SMART" id="SM00267">
    <property type="entry name" value="GGDEF"/>
    <property type="match status" value="1"/>
</dbReference>
<feature type="domain" description="PAS" evidence="2">
    <location>
        <begin position="432"/>
        <end position="502"/>
    </location>
</feature>
<feature type="domain" description="HAMP" evidence="5">
    <location>
        <begin position="375"/>
        <end position="427"/>
    </location>
</feature>
<dbReference type="SUPFAM" id="SSF55785">
    <property type="entry name" value="PYP-like sensor domain (PAS domain)"/>
    <property type="match status" value="2"/>
</dbReference>
<dbReference type="PANTHER" id="PTHR44757">
    <property type="entry name" value="DIGUANYLATE CYCLASE DGCP"/>
    <property type="match status" value="1"/>
</dbReference>
<dbReference type="Gene3D" id="3.30.70.270">
    <property type="match status" value="1"/>
</dbReference>
<evidence type="ECO:0000313" key="7">
    <source>
        <dbReference type="EMBL" id="KKN34988.1"/>
    </source>
</evidence>
<evidence type="ECO:0000259" key="5">
    <source>
        <dbReference type="PROSITE" id="PS50885"/>
    </source>
</evidence>
<dbReference type="InterPro" id="IPR035965">
    <property type="entry name" value="PAS-like_dom_sf"/>
</dbReference>
<feature type="domain" description="EAL" evidence="4">
    <location>
        <begin position="1019"/>
        <end position="1273"/>
    </location>
</feature>
<dbReference type="Pfam" id="PF13426">
    <property type="entry name" value="PAS_9"/>
    <property type="match status" value="1"/>
</dbReference>
<name>A0A0F9T0I3_9ZZZZ</name>
<dbReference type="PROSITE" id="PS50885">
    <property type="entry name" value="HAMP"/>
    <property type="match status" value="1"/>
</dbReference>
<dbReference type="InterPro" id="IPR052155">
    <property type="entry name" value="Biofilm_reg_signaling"/>
</dbReference>
<dbReference type="Gene3D" id="6.10.340.10">
    <property type="match status" value="1"/>
</dbReference>
<accession>A0A0F9T0I3</accession>
<evidence type="ECO:0000259" key="4">
    <source>
        <dbReference type="PROSITE" id="PS50883"/>
    </source>
</evidence>
<dbReference type="Pfam" id="PF00990">
    <property type="entry name" value="GGDEF"/>
    <property type="match status" value="1"/>
</dbReference>
<dbReference type="NCBIfam" id="TIGR00229">
    <property type="entry name" value="sensory_box"/>
    <property type="match status" value="2"/>
</dbReference>
<dbReference type="InterPro" id="IPR013655">
    <property type="entry name" value="PAS_fold_3"/>
</dbReference>
<dbReference type="Gene3D" id="3.30.450.20">
    <property type="entry name" value="PAS domain"/>
    <property type="match status" value="3"/>
</dbReference>
<keyword evidence="1" id="KW-0472">Membrane</keyword>
<keyword evidence="1" id="KW-1133">Transmembrane helix</keyword>
<dbReference type="FunFam" id="3.20.20.450:FF:000001">
    <property type="entry name" value="Cyclic di-GMP phosphodiesterase yahA"/>
    <property type="match status" value="1"/>
</dbReference>
<dbReference type="InterPro" id="IPR035919">
    <property type="entry name" value="EAL_sf"/>
</dbReference>
<dbReference type="EMBL" id="LAZR01002071">
    <property type="protein sequence ID" value="KKN34988.1"/>
    <property type="molecule type" value="Genomic_DNA"/>
</dbReference>
<dbReference type="SUPFAM" id="SSF141868">
    <property type="entry name" value="EAL domain-like"/>
    <property type="match status" value="1"/>
</dbReference>